<name>A0ABM6LQK4_9GAMM</name>
<organism evidence="2 3">
    <name type="scientific">Idiomarina piscisalsi</name>
    <dbReference type="NCBI Taxonomy" id="1096243"/>
    <lineage>
        <taxon>Bacteria</taxon>
        <taxon>Pseudomonadati</taxon>
        <taxon>Pseudomonadota</taxon>
        <taxon>Gammaproteobacteria</taxon>
        <taxon>Alteromonadales</taxon>
        <taxon>Idiomarinaceae</taxon>
        <taxon>Idiomarina</taxon>
    </lineage>
</organism>
<dbReference type="EMBL" id="CP022133">
    <property type="protein sequence ID" value="ASG64789.1"/>
    <property type="molecule type" value="Genomic_DNA"/>
</dbReference>
<keyword evidence="1" id="KW-0812">Transmembrane</keyword>
<keyword evidence="1" id="KW-0472">Membrane</keyword>
<accession>A0ABM6LQK4</accession>
<evidence type="ECO:0000313" key="3">
    <source>
        <dbReference type="Proteomes" id="UP000197717"/>
    </source>
</evidence>
<proteinExistence type="predicted"/>
<reference evidence="2 3" key="1">
    <citation type="submission" date="2017-06" db="EMBL/GenBank/DDBJ databases">
        <title>Complete genome sequence of Idiomarina piscisalsi strain 10PY1A isolated from soil of Soudi Arabia.</title>
        <authorList>
            <person name="Kim M.-C."/>
            <person name="Jung B.K."/>
            <person name="Budiyanto F."/>
            <person name="Nzila A."/>
            <person name="Shin J.-H."/>
        </authorList>
    </citation>
    <scope>NUCLEOTIDE SEQUENCE [LARGE SCALE GENOMIC DNA]</scope>
    <source>
        <strain evidence="2 3">10PY1A</strain>
    </source>
</reference>
<keyword evidence="1" id="KW-1133">Transmembrane helix</keyword>
<protein>
    <submittedName>
        <fullName evidence="2">YqaE/Pmp3 family membrane protein</fullName>
    </submittedName>
</protein>
<sequence length="80" mass="8930">MLYILAILFPPLAILFTGKIFQAIFNLIIAVVGVVLFIVSIGALGIVYLIAIIHAIIAVHDYRQRKRDERLIKAARGQDK</sequence>
<gene>
    <name evidence="2" type="ORF">CEW91_00835</name>
</gene>
<dbReference type="RefSeq" id="WP_088767247.1">
    <property type="nucleotide sequence ID" value="NZ_CP022133.1"/>
</dbReference>
<evidence type="ECO:0000256" key="1">
    <source>
        <dbReference type="SAM" id="Phobius"/>
    </source>
</evidence>
<dbReference type="Proteomes" id="UP000197717">
    <property type="component" value="Chromosome"/>
</dbReference>
<evidence type="ECO:0000313" key="2">
    <source>
        <dbReference type="EMBL" id="ASG64789.1"/>
    </source>
</evidence>
<feature type="transmembrane region" description="Helical" evidence="1">
    <location>
        <begin position="28"/>
        <end position="57"/>
    </location>
</feature>
<keyword evidence="3" id="KW-1185">Reference proteome</keyword>